<keyword evidence="2" id="KW-1185">Reference proteome</keyword>
<organism evidence="1 2">
    <name type="scientific">Citreimonas salinaria</name>
    <dbReference type="NCBI Taxonomy" id="321339"/>
    <lineage>
        <taxon>Bacteria</taxon>
        <taxon>Pseudomonadati</taxon>
        <taxon>Pseudomonadota</taxon>
        <taxon>Alphaproteobacteria</taxon>
        <taxon>Rhodobacterales</taxon>
        <taxon>Roseobacteraceae</taxon>
        <taxon>Citreimonas</taxon>
    </lineage>
</organism>
<evidence type="ECO:0008006" key="3">
    <source>
        <dbReference type="Google" id="ProtNLM"/>
    </source>
</evidence>
<dbReference type="OrthoDB" id="7625707at2"/>
<dbReference type="STRING" id="321339.SAMN05444340_10977"/>
<gene>
    <name evidence="1" type="ORF">SAMN05444340_10977</name>
</gene>
<dbReference type="RefSeq" id="WP_089883690.1">
    <property type="nucleotide sequence ID" value="NZ_FNPF01000009.1"/>
</dbReference>
<name>A0A1H3KDV5_9RHOB</name>
<protein>
    <recommendedName>
        <fullName evidence="3">DUF2125 domain-containing protein</fullName>
    </recommendedName>
</protein>
<dbReference type="Proteomes" id="UP000199286">
    <property type="component" value="Unassembled WGS sequence"/>
</dbReference>
<accession>A0A1H3KDV5</accession>
<proteinExistence type="predicted"/>
<evidence type="ECO:0000313" key="2">
    <source>
        <dbReference type="Proteomes" id="UP000199286"/>
    </source>
</evidence>
<dbReference type="Pfam" id="PF09898">
    <property type="entry name" value="DUF2125"/>
    <property type="match status" value="1"/>
</dbReference>
<dbReference type="AlphaFoldDB" id="A0A1H3KDV5"/>
<dbReference type="EMBL" id="FNPF01000009">
    <property type="protein sequence ID" value="SDY50296.1"/>
    <property type="molecule type" value="Genomic_DNA"/>
</dbReference>
<reference evidence="1 2" key="1">
    <citation type="submission" date="2016-10" db="EMBL/GenBank/DDBJ databases">
        <authorList>
            <person name="de Groot N.N."/>
        </authorList>
    </citation>
    <scope>NUCLEOTIDE SEQUENCE [LARGE SCALE GENOMIC DNA]</scope>
    <source>
        <strain evidence="1 2">DSM 26880</strain>
    </source>
</reference>
<dbReference type="InterPro" id="IPR018666">
    <property type="entry name" value="DUF2125"/>
</dbReference>
<evidence type="ECO:0000313" key="1">
    <source>
        <dbReference type="EMBL" id="SDY50296.1"/>
    </source>
</evidence>
<sequence length="319" mass="34418">MKRLAFVVVLAALAWSGFWFWSAQALRSEIEAWFDDRRAEGWEADYTDLFIRGFPNRLDATFIDLALADPDAGLAWRAPFFQVLQLVYRRGHAILIFPDTQTVVIDDDIYAVQADGMRASVNLGEGDTVQRAGFEADVLNIDGPDNDLALAGLAAGLAAVDQDAQVYRVGISADAAAGGVAGGAADGLALQATIGFDQPWTREALEIGRPQPVSLDLSGAEYRKGALFLRLAGDLDIDEAGRATGDLALRAENWRDLLDAAVEAERIPEAMARTLEQGLGLVAQLSGNPETLDLPLRFDDGMVRIGPIPMGEAPRLRLP</sequence>